<feature type="compositionally biased region" description="Basic and acidic residues" evidence="2">
    <location>
        <begin position="369"/>
        <end position="388"/>
    </location>
</feature>
<dbReference type="RefSeq" id="XP_720637.1">
    <property type="nucleotide sequence ID" value="XM_715544.1"/>
</dbReference>
<reference evidence="4 5" key="3">
    <citation type="journal article" date="2013" name="Genome Biol.">
        <title>Assembly of a phased diploid Candida albicans genome facilitates allele-specific measurements and provides a simple model for repeat and indel structure.</title>
        <authorList>
            <person name="Muzzey D."/>
            <person name="Schwartz K."/>
            <person name="Weissman J.S."/>
            <person name="Sherlock G."/>
        </authorList>
    </citation>
    <scope>NUCLEOTIDE SEQUENCE [LARGE SCALE GENOMIC DNA]</scope>
    <source>
        <strain evidence="5">SC5314 / ATCC MYA-2876</strain>
    </source>
</reference>
<sequence length="530" mass="59681">MGLKNHMNSDSSRNSNSNVNVLKKKRNLKKVKMVVSKVDMQEEMVKMEMRAIAKAKVGSFNLVSQGSDKQQDELTIAKLKENKVVKENELFGMNDEIEELEKRAGKFWKWKGGSKNKEYSGFKEEDYIEEDKVSKKKVIKDKLIGKFKKQGDNEFGLSADDDPDDRDLVDELLLRVFNSLKGSGFINDIIRMSLTDPRVRSGMIDMTIRLLNAEVIPWDDIFIALKRHGLAIDVIKFTFTDAQTRVGLAAFVIELLPALVTSGALDLRQILETVPRLQEESIKMYNGGNRTHNSTDPADSGNRNHGFEDSVGSIIDSENQAESGINEHVIPKKNSSSINPISKETPTPDVPKVTIPSEKNSSDNYNDQVKNDGKESKSSLNDKEKEKPMNLPDVPLIDNPKNWDDKTLEEKVEEYKKLKEQYDEARRKLVTNENSDLIRDHTYFNNPEKLKNIKPLFPKTGVKYTNNTSNGTVGNHAAPYPRVRIFYDGTFVPNYPVDFKPPIAGGPSTNFEPNSNSIKPNAEPTVGVAT</sequence>
<feature type="compositionally biased region" description="Low complexity" evidence="2">
    <location>
        <begin position="332"/>
        <end position="343"/>
    </location>
</feature>
<evidence type="ECO:0000256" key="1">
    <source>
        <dbReference type="SAM" id="Coils"/>
    </source>
</evidence>
<feature type="compositionally biased region" description="Polar residues" evidence="2">
    <location>
        <begin position="288"/>
        <end position="303"/>
    </location>
</feature>
<keyword evidence="1" id="KW-0175">Coiled coil</keyword>
<name>A0A1D8PNK5_CANAL</name>
<feature type="compositionally biased region" description="Polar residues" evidence="2">
    <location>
        <begin position="507"/>
        <end position="519"/>
    </location>
</feature>
<evidence type="ECO:0000313" key="4">
    <source>
        <dbReference type="EMBL" id="AOW29724.1"/>
    </source>
</evidence>
<dbReference type="VEuPathDB" id="FungiDB:C5_03040W_A"/>
<evidence type="ECO:0000313" key="5">
    <source>
        <dbReference type="Proteomes" id="UP000000559"/>
    </source>
</evidence>
<keyword evidence="5" id="KW-1185">Reference proteome</keyword>
<evidence type="ECO:0000313" key="3">
    <source>
        <dbReference type="CGD" id="CAL0000179183"/>
    </source>
</evidence>
<protein>
    <submittedName>
        <fullName evidence="4">Uncharacterized protein</fullName>
    </submittedName>
</protein>
<accession>A0A1D8PNK5</accession>
<feature type="region of interest" description="Disordered" evidence="2">
    <location>
        <begin position="1"/>
        <end position="20"/>
    </location>
</feature>
<dbReference type="CGD" id="CAL0000179183">
    <property type="gene designation" value="orf19.11806"/>
</dbReference>
<feature type="coiled-coil region" evidence="1">
    <location>
        <begin position="405"/>
        <end position="435"/>
    </location>
</feature>
<organism evidence="4 5">
    <name type="scientific">Candida albicans (strain SC5314 / ATCC MYA-2876)</name>
    <name type="common">Yeast</name>
    <dbReference type="NCBI Taxonomy" id="237561"/>
    <lineage>
        <taxon>Eukaryota</taxon>
        <taxon>Fungi</taxon>
        <taxon>Dikarya</taxon>
        <taxon>Ascomycota</taxon>
        <taxon>Saccharomycotina</taxon>
        <taxon>Pichiomycetes</taxon>
        <taxon>Debaryomycetaceae</taxon>
        <taxon>Candida/Lodderomyces clade</taxon>
        <taxon>Candida</taxon>
    </lineage>
</organism>
<dbReference type="Proteomes" id="UP000000559">
    <property type="component" value="Chromosome 5"/>
</dbReference>
<feature type="region of interest" description="Disordered" evidence="2">
    <location>
        <begin position="506"/>
        <end position="530"/>
    </location>
</feature>
<dbReference type="eggNOG" id="ENOG502T54G">
    <property type="taxonomic scope" value="Eukaryota"/>
</dbReference>
<feature type="coiled-coil region" evidence="1">
    <location>
        <begin position="69"/>
        <end position="103"/>
    </location>
</feature>
<dbReference type="EMBL" id="CP017627">
    <property type="protein sequence ID" value="AOW29724.1"/>
    <property type="molecule type" value="Genomic_DNA"/>
</dbReference>
<dbReference type="KEGG" id="cal:CAALFM_C503040WA"/>
<gene>
    <name evidence="4" type="ordered locus">CAALFM_C503040WA</name>
    <name evidence="3" type="ordered locus">orf19.11806</name>
</gene>
<dbReference type="GeneID" id="3637824"/>
<proteinExistence type="predicted"/>
<dbReference type="OrthoDB" id="4019261at2759"/>
<feature type="region of interest" description="Disordered" evidence="2">
    <location>
        <begin position="285"/>
        <end position="310"/>
    </location>
</feature>
<feature type="compositionally biased region" description="Low complexity" evidence="2">
    <location>
        <begin position="8"/>
        <end position="20"/>
    </location>
</feature>
<reference evidence="4 5" key="2">
    <citation type="journal article" date="2007" name="Genome Biol.">
        <title>Assembly of the Candida albicans genome into sixteen supercontigs aligned on the eight chromosomes.</title>
        <authorList>
            <person name="van het Hoog M."/>
            <person name="Rast T.J."/>
            <person name="Martchenko M."/>
            <person name="Grindle S."/>
            <person name="Dignard D."/>
            <person name="Hogues H."/>
            <person name="Cuomo C."/>
            <person name="Berriman M."/>
            <person name="Scherer S."/>
            <person name="Magee B.B."/>
            <person name="Whiteway M."/>
            <person name="Chibana H."/>
            <person name="Nantel A."/>
            <person name="Magee P.T."/>
        </authorList>
    </citation>
    <scope>GENOME REANNOTATION</scope>
    <source>
        <strain evidence="5">SC5314 / ATCC MYA-2876</strain>
    </source>
</reference>
<evidence type="ECO:0000256" key="2">
    <source>
        <dbReference type="SAM" id="MobiDB-lite"/>
    </source>
</evidence>
<dbReference type="AlphaFoldDB" id="A0A1D8PNK5"/>
<feature type="region of interest" description="Disordered" evidence="2">
    <location>
        <begin position="325"/>
        <end position="402"/>
    </location>
</feature>
<reference evidence="4 5" key="1">
    <citation type="journal article" date="2004" name="Proc. Natl. Acad. Sci. U.S.A.">
        <title>The diploid genome sequence of Candida albicans.</title>
        <authorList>
            <person name="Jones T."/>
            <person name="Federspiel N.A."/>
            <person name="Chibana H."/>
            <person name="Dungan J."/>
            <person name="Kalman S."/>
            <person name="Magee B.B."/>
            <person name="Newport G."/>
            <person name="Thorstenson Y.R."/>
            <person name="Agabian N."/>
            <person name="Magee P.T."/>
            <person name="Davis R.W."/>
            <person name="Scherer S."/>
        </authorList>
    </citation>
    <scope>NUCLEOTIDE SEQUENCE [LARGE SCALE GENOMIC DNA]</scope>
    <source>
        <strain evidence="5">SC5314 / ATCC MYA-2876</strain>
    </source>
</reference>
<feature type="compositionally biased region" description="Polar residues" evidence="2">
    <location>
        <begin position="357"/>
        <end position="368"/>
    </location>
</feature>
<dbReference type="InParanoid" id="A0A1D8PNK5"/>